<dbReference type="SMART" id="SM00331">
    <property type="entry name" value="PP2C_SIG"/>
    <property type="match status" value="1"/>
</dbReference>
<dbReference type="Gene3D" id="3.60.40.10">
    <property type="entry name" value="PPM-type phosphatase domain"/>
    <property type="match status" value="1"/>
</dbReference>
<proteinExistence type="predicted"/>
<keyword evidence="3" id="KW-1185">Reference proteome</keyword>
<dbReference type="AlphaFoldDB" id="A0A926D5A6"/>
<accession>A0A926D5A6</accession>
<dbReference type="InterPro" id="IPR001932">
    <property type="entry name" value="PPM-type_phosphatase-like_dom"/>
</dbReference>
<feature type="domain" description="PPM-type phosphatase" evidence="1">
    <location>
        <begin position="2"/>
        <end position="220"/>
    </location>
</feature>
<dbReference type="Proteomes" id="UP000623172">
    <property type="component" value="Unassembled WGS sequence"/>
</dbReference>
<name>A0A926D5A6_9FIRM</name>
<gene>
    <name evidence="2" type="ORF">H8696_07375</name>
</gene>
<dbReference type="EMBL" id="JACRSR010000002">
    <property type="protein sequence ID" value="MBC8531669.1"/>
    <property type="molecule type" value="Genomic_DNA"/>
</dbReference>
<organism evidence="2 3">
    <name type="scientific">Gehongia tenuis</name>
    <dbReference type="NCBI Taxonomy" id="2763655"/>
    <lineage>
        <taxon>Bacteria</taxon>
        <taxon>Bacillati</taxon>
        <taxon>Bacillota</taxon>
        <taxon>Clostridia</taxon>
        <taxon>Christensenellales</taxon>
        <taxon>Christensenellaceae</taxon>
        <taxon>Gehongia</taxon>
    </lineage>
</organism>
<protein>
    <submittedName>
        <fullName evidence="2">SpoIIE family protein phosphatase</fullName>
    </submittedName>
</protein>
<evidence type="ECO:0000313" key="3">
    <source>
        <dbReference type="Proteomes" id="UP000623172"/>
    </source>
</evidence>
<dbReference type="RefSeq" id="WP_249316279.1">
    <property type="nucleotide sequence ID" value="NZ_JACRSR010000002.1"/>
</dbReference>
<dbReference type="Pfam" id="PF07228">
    <property type="entry name" value="SpoIIE"/>
    <property type="match status" value="1"/>
</dbReference>
<sequence>MSDRVYVDATYKSLNKLDEELCGDRVEIHQGKDYAIVVLSDGLGSGVKANILATLTSKIISTMIQNGATLEDTVDTIVHTLPVCKVRGVAYSTFGILRIGYDRQAYLVEFDCPGCIMVRGNRLIPIEYTTREIAGKVIREARFTVEVGDVLALMSDGVVYAGIGELLNLGWDWDNVAKYMAEHAGSVSTSARITSMLSRACDDLYDHKPGDDTTVATVKIIPQKVVSLFSGPPVDPADDARLVQDFMAPEGMKIVCGGSSANLAARELHREITTELDYENPDVPPIAKIKGIDLVTEGVLTLRKTVEIIRAYLANPTEKINIDLIDENHGAAMMAKILMEDCTHLHLFIGKAINPAHQNPNLPVDLSIKLHILEELYKLMKQAGKVVTRKFY</sequence>
<reference evidence="2" key="1">
    <citation type="submission" date="2020-08" db="EMBL/GenBank/DDBJ databases">
        <title>Genome public.</title>
        <authorList>
            <person name="Liu C."/>
            <person name="Sun Q."/>
        </authorList>
    </citation>
    <scope>NUCLEOTIDE SEQUENCE</scope>
    <source>
        <strain evidence="2">NSJ-53</strain>
    </source>
</reference>
<evidence type="ECO:0000313" key="2">
    <source>
        <dbReference type="EMBL" id="MBC8531669.1"/>
    </source>
</evidence>
<evidence type="ECO:0000259" key="1">
    <source>
        <dbReference type="SMART" id="SM00331"/>
    </source>
</evidence>
<dbReference type="InterPro" id="IPR036457">
    <property type="entry name" value="PPM-type-like_dom_sf"/>
</dbReference>
<dbReference type="SUPFAM" id="SSF81606">
    <property type="entry name" value="PP2C-like"/>
    <property type="match status" value="1"/>
</dbReference>
<comment type="caution">
    <text evidence="2">The sequence shown here is derived from an EMBL/GenBank/DDBJ whole genome shotgun (WGS) entry which is preliminary data.</text>
</comment>